<dbReference type="InterPro" id="IPR034981">
    <property type="entry name" value="Imelysin-like_EfeO/Algp7"/>
</dbReference>
<keyword evidence="6" id="KW-1185">Reference proteome</keyword>
<dbReference type="Gene3D" id="1.20.1420.20">
    <property type="entry name" value="M75 peptidase, HXXE motif"/>
    <property type="match status" value="1"/>
</dbReference>
<dbReference type="InterPro" id="IPR018976">
    <property type="entry name" value="Imelysin-like"/>
</dbReference>
<organism evidence="5 6">
    <name type="scientific">Photobacterium carnosum</name>
    <dbReference type="NCBI Taxonomy" id="2023717"/>
    <lineage>
        <taxon>Bacteria</taxon>
        <taxon>Pseudomonadati</taxon>
        <taxon>Pseudomonadota</taxon>
        <taxon>Gammaproteobacteria</taxon>
        <taxon>Vibrionales</taxon>
        <taxon>Vibrionaceae</taxon>
        <taxon>Photobacterium</taxon>
    </lineage>
</organism>
<feature type="domain" description="Imelysin-like" evidence="4">
    <location>
        <begin position="55"/>
        <end position="249"/>
    </location>
</feature>
<keyword evidence="5" id="KW-0449">Lipoprotein</keyword>
<dbReference type="InterPro" id="IPR038352">
    <property type="entry name" value="Imelysin_sf"/>
</dbReference>
<name>A0A2N4UN80_9GAMM</name>
<comment type="caution">
    <text evidence="5">The sequence shown here is derived from an EMBL/GenBank/DDBJ whole genome shotgun (WGS) entry which is preliminary data.</text>
</comment>
<dbReference type="Pfam" id="PF09375">
    <property type="entry name" value="Peptidase_M75"/>
    <property type="match status" value="1"/>
</dbReference>
<gene>
    <name evidence="5" type="ORF">CIK00_18125</name>
</gene>
<dbReference type="Proteomes" id="UP000234420">
    <property type="component" value="Unassembled WGS sequence"/>
</dbReference>
<reference evidence="5 6" key="1">
    <citation type="journal article" date="2018" name="Syst. Appl. Microbiol.">
        <title>Photobacterium carnosum sp. nov., isolated from spoiled modified atmosphere packaged poultry meat.</title>
        <authorList>
            <person name="Hilgarth M."/>
            <person name="Fuertes S."/>
            <person name="Ehrmann M."/>
            <person name="Vogel R.F."/>
        </authorList>
    </citation>
    <scope>NUCLEOTIDE SEQUENCE [LARGE SCALE GENOMIC DNA]</scope>
    <source>
        <strain evidence="5 6">TMW 2.2021</strain>
    </source>
</reference>
<dbReference type="InterPro" id="IPR050894">
    <property type="entry name" value="EfeM/EfeO_iron_uptake"/>
</dbReference>
<sequence length="298" mass="34119">MRNKTTISIAYLMIGLLLSQVVVAKALRSPVQTGNEIITAKGDIPTPEKYQKITTQYMDYTVKNINNAIEQLNNLKQSLKNNDVRVAQMAYIQAHQYYETVRPIVIIFGHTDRIINSRSNDFLAGVKDYRFKGFHLVEYLLFEQQNNQATLNAVDELLMNLNDVKRRVETEQVDIVKLIQSSADFLEMILETKLAGKENIYSDSDLTDIAANVKGSQYIIDGIIPFLPHSTSASIMKNFKKITEILDNYKIKTNEYKPYDDLSVKDKAALFSVLTQQAYLLATLRATLNLDVYYKYQY</sequence>
<evidence type="ECO:0000256" key="1">
    <source>
        <dbReference type="ARBA" id="ARBA00004196"/>
    </source>
</evidence>
<evidence type="ECO:0000256" key="2">
    <source>
        <dbReference type="ARBA" id="ARBA00005989"/>
    </source>
</evidence>
<evidence type="ECO:0000313" key="6">
    <source>
        <dbReference type="Proteomes" id="UP000234420"/>
    </source>
</evidence>
<comment type="subcellular location">
    <subcellularLocation>
        <location evidence="1">Cell envelope</location>
    </subcellularLocation>
</comment>
<dbReference type="PANTHER" id="PTHR39192:SF1">
    <property type="entry name" value="IRON UPTAKE SYSTEM COMPONENT EFEO"/>
    <property type="match status" value="1"/>
</dbReference>
<dbReference type="CDD" id="cd14656">
    <property type="entry name" value="Imelysin-like_EfeO"/>
    <property type="match status" value="1"/>
</dbReference>
<keyword evidence="3" id="KW-0732">Signal</keyword>
<evidence type="ECO:0000313" key="5">
    <source>
        <dbReference type="EMBL" id="PLC56481.1"/>
    </source>
</evidence>
<dbReference type="EMBL" id="NPIB01000029">
    <property type="protein sequence ID" value="PLC56481.1"/>
    <property type="molecule type" value="Genomic_DNA"/>
</dbReference>
<accession>A0A2N4UN80</accession>
<dbReference type="PANTHER" id="PTHR39192">
    <property type="entry name" value="IRON UPTAKE SYSTEM COMPONENT EFEO"/>
    <property type="match status" value="1"/>
</dbReference>
<protein>
    <submittedName>
        <fullName evidence="5">EfeM/EfeO family lipoprotein</fullName>
    </submittedName>
</protein>
<dbReference type="RefSeq" id="WP_101770036.1">
    <property type="nucleotide sequence ID" value="NZ_BPPU01000002.1"/>
</dbReference>
<dbReference type="AlphaFoldDB" id="A0A2N4UN80"/>
<proteinExistence type="inferred from homology"/>
<evidence type="ECO:0000259" key="4">
    <source>
        <dbReference type="Pfam" id="PF09375"/>
    </source>
</evidence>
<evidence type="ECO:0000256" key="3">
    <source>
        <dbReference type="ARBA" id="ARBA00022729"/>
    </source>
</evidence>
<comment type="similarity">
    <text evidence="2">Belongs to the EfeM/EfeO family.</text>
</comment>
<dbReference type="GO" id="GO:0030313">
    <property type="term" value="C:cell envelope"/>
    <property type="evidence" value="ECO:0007669"/>
    <property type="project" value="UniProtKB-SubCell"/>
</dbReference>